<evidence type="ECO:0000259" key="2">
    <source>
        <dbReference type="Pfam" id="PF06916"/>
    </source>
</evidence>
<protein>
    <recommendedName>
        <fullName evidence="2">DUF1279 domain-containing protein</fullName>
    </recommendedName>
</protein>
<feature type="transmembrane region" description="Helical" evidence="1">
    <location>
        <begin position="88"/>
        <end position="108"/>
    </location>
</feature>
<dbReference type="EMBL" id="BEGY01000113">
    <property type="protein sequence ID" value="GAX83994.1"/>
    <property type="molecule type" value="Genomic_DNA"/>
</dbReference>
<comment type="caution">
    <text evidence="3">The sequence shown here is derived from an EMBL/GenBank/DDBJ whole genome shotgun (WGS) entry which is preliminary data.</text>
</comment>
<keyword evidence="1" id="KW-0812">Transmembrane</keyword>
<dbReference type="InterPro" id="IPR045866">
    <property type="entry name" value="FAM210A/B-like"/>
</dbReference>
<feature type="domain" description="DUF1279" evidence="2">
    <location>
        <begin position="77"/>
        <end position="159"/>
    </location>
</feature>
<dbReference type="Pfam" id="PF06916">
    <property type="entry name" value="FAM210A-B_dom"/>
    <property type="match status" value="1"/>
</dbReference>
<dbReference type="Proteomes" id="UP000232323">
    <property type="component" value="Unassembled WGS sequence"/>
</dbReference>
<accession>A0A250XLP9</accession>
<proteinExistence type="predicted"/>
<dbReference type="PANTHER" id="PTHR21377:SF20">
    <property type="entry name" value="OS04G0416000 PROTEIN"/>
    <property type="match status" value="1"/>
</dbReference>
<keyword evidence="1" id="KW-0472">Membrane</keyword>
<name>A0A250XLP9_9CHLO</name>
<sequence length="173" mass="18668">MLSIHQLSANKVRVSVRSEVSRRVCFSKRRLLGCAVSPKEEDKLSPSEATEKYGLEAGLFKVLSSKEEDGKVSKTDQAKQLLTQYGSAYLLTSITLALISFSLCYFAVNAGLDVASLLSKVGLQVNDTSETVGTFAIAYAAHKALSPVRFPPTVALTPVVAKWIGKKAGKDEK</sequence>
<organism evidence="3 4">
    <name type="scientific">Chlamydomonas eustigma</name>
    <dbReference type="NCBI Taxonomy" id="1157962"/>
    <lineage>
        <taxon>Eukaryota</taxon>
        <taxon>Viridiplantae</taxon>
        <taxon>Chlorophyta</taxon>
        <taxon>core chlorophytes</taxon>
        <taxon>Chlorophyceae</taxon>
        <taxon>CS clade</taxon>
        <taxon>Chlamydomonadales</taxon>
        <taxon>Chlamydomonadaceae</taxon>
        <taxon>Chlamydomonas</taxon>
    </lineage>
</organism>
<evidence type="ECO:0000313" key="4">
    <source>
        <dbReference type="Proteomes" id="UP000232323"/>
    </source>
</evidence>
<dbReference type="AlphaFoldDB" id="A0A250XLP9"/>
<evidence type="ECO:0000256" key="1">
    <source>
        <dbReference type="SAM" id="Phobius"/>
    </source>
</evidence>
<gene>
    <name evidence="3" type="ORF">CEUSTIGMA_g11419.t1</name>
</gene>
<dbReference type="GO" id="GO:0005739">
    <property type="term" value="C:mitochondrion"/>
    <property type="evidence" value="ECO:0007669"/>
    <property type="project" value="TreeGrafter"/>
</dbReference>
<dbReference type="PANTHER" id="PTHR21377">
    <property type="entry name" value="PROTEIN FAM210B, MITOCHONDRIAL"/>
    <property type="match status" value="1"/>
</dbReference>
<dbReference type="OrthoDB" id="426386at2759"/>
<reference evidence="3 4" key="1">
    <citation type="submission" date="2017-08" db="EMBL/GenBank/DDBJ databases">
        <title>Acidophilic green algal genome provides insights into adaptation to an acidic environment.</title>
        <authorList>
            <person name="Hirooka S."/>
            <person name="Hirose Y."/>
            <person name="Kanesaki Y."/>
            <person name="Higuchi S."/>
            <person name="Fujiwara T."/>
            <person name="Onuma R."/>
            <person name="Era A."/>
            <person name="Ohbayashi R."/>
            <person name="Uzuka A."/>
            <person name="Nozaki H."/>
            <person name="Yoshikawa H."/>
            <person name="Miyagishima S.Y."/>
        </authorList>
    </citation>
    <scope>NUCLEOTIDE SEQUENCE [LARGE SCALE GENOMIC DNA]</scope>
    <source>
        <strain evidence="3 4">NIES-2499</strain>
    </source>
</reference>
<keyword evidence="1" id="KW-1133">Transmembrane helix</keyword>
<keyword evidence="4" id="KW-1185">Reference proteome</keyword>
<evidence type="ECO:0000313" key="3">
    <source>
        <dbReference type="EMBL" id="GAX83994.1"/>
    </source>
</evidence>
<dbReference type="InterPro" id="IPR009688">
    <property type="entry name" value="FAM210A/B-like_dom"/>
</dbReference>